<sequence>MKLRYFLLTAGAILSLSACSSMPSGQNQMDAMQTDSMTDAPAAADATNSSDDSMQTDSMDSMDVPQTPDTSVSEAVSMYFENLPEDNHMITPEEVFQKMDLNENMVLIDVRAFDAYKGGHLEGAYNVPYGPEIVQSLELIPDDVPIYVNCYTGQLGSQVTAILNLAGKNAANIDGGWNNGISLADNAAAHTSQEQSGILEGSYPVSPALLTAASDYFAASAKSTYSSFNFPASDLLKSVKANDGAYTLLSVRDAASYQAGHIEGALNIPFDDAMSPQLSALPTDKPIVVYSQTGQISSQVMTILRFLGYESYTLSGGIDGDSRSWIGNGYPVVR</sequence>
<dbReference type="Gene3D" id="3.40.250.10">
    <property type="entry name" value="Rhodanese-like domain"/>
    <property type="match status" value="2"/>
</dbReference>
<evidence type="ECO:0000313" key="5">
    <source>
        <dbReference type="Proteomes" id="UP000005384"/>
    </source>
</evidence>
<dbReference type="InterPro" id="IPR036873">
    <property type="entry name" value="Rhodanese-like_dom_sf"/>
</dbReference>
<dbReference type="PANTHER" id="PTHR43031">
    <property type="entry name" value="FAD-DEPENDENT OXIDOREDUCTASE"/>
    <property type="match status" value="1"/>
</dbReference>
<proteinExistence type="predicted"/>
<dbReference type="CDD" id="cd00158">
    <property type="entry name" value="RHOD"/>
    <property type="match status" value="2"/>
</dbReference>
<feature type="compositionally biased region" description="Low complexity" evidence="1">
    <location>
        <begin position="34"/>
        <end position="63"/>
    </location>
</feature>
<organism evidence="4 5">
    <name type="scientific">Hungatella hathewayi WAL-18680</name>
    <dbReference type="NCBI Taxonomy" id="742737"/>
    <lineage>
        <taxon>Bacteria</taxon>
        <taxon>Bacillati</taxon>
        <taxon>Bacillota</taxon>
        <taxon>Clostridia</taxon>
        <taxon>Lachnospirales</taxon>
        <taxon>Lachnospiraceae</taxon>
        <taxon>Hungatella</taxon>
    </lineage>
</organism>
<evidence type="ECO:0000256" key="2">
    <source>
        <dbReference type="SAM" id="SignalP"/>
    </source>
</evidence>
<evidence type="ECO:0000313" key="4">
    <source>
        <dbReference type="EMBL" id="EHI60900.1"/>
    </source>
</evidence>
<dbReference type="SUPFAM" id="SSF52821">
    <property type="entry name" value="Rhodanese/Cell cycle control phosphatase"/>
    <property type="match status" value="2"/>
</dbReference>
<feature type="compositionally biased region" description="Polar residues" evidence="1">
    <location>
        <begin position="24"/>
        <end position="33"/>
    </location>
</feature>
<gene>
    <name evidence="4" type="ORF">HMPREF9473_00965</name>
</gene>
<dbReference type="PATRIC" id="fig|742737.3.peg.965"/>
<dbReference type="SMART" id="SM00450">
    <property type="entry name" value="RHOD"/>
    <property type="match status" value="2"/>
</dbReference>
<dbReference type="PANTHER" id="PTHR43031:SF16">
    <property type="entry name" value="OXIDOREDUCTASE"/>
    <property type="match status" value="1"/>
</dbReference>
<feature type="domain" description="Rhodanese" evidence="3">
    <location>
        <begin position="242"/>
        <end position="334"/>
    </location>
</feature>
<dbReference type="InterPro" id="IPR050229">
    <property type="entry name" value="GlpE_sulfurtransferase"/>
</dbReference>
<protein>
    <recommendedName>
        <fullName evidence="3">Rhodanese domain-containing protein</fullName>
    </recommendedName>
</protein>
<feature type="signal peptide" evidence="2">
    <location>
        <begin position="1"/>
        <end position="20"/>
    </location>
</feature>
<dbReference type="Proteomes" id="UP000005384">
    <property type="component" value="Unassembled WGS sequence"/>
</dbReference>
<evidence type="ECO:0000259" key="3">
    <source>
        <dbReference type="PROSITE" id="PS50206"/>
    </source>
</evidence>
<feature type="chain" id="PRO_5039096311" description="Rhodanese domain-containing protein" evidence="2">
    <location>
        <begin position="21"/>
        <end position="334"/>
    </location>
</feature>
<keyword evidence="5" id="KW-1185">Reference proteome</keyword>
<dbReference type="PROSITE" id="PS50206">
    <property type="entry name" value="RHODANESE_3"/>
    <property type="match status" value="2"/>
</dbReference>
<dbReference type="EMBL" id="ADLN01000009">
    <property type="protein sequence ID" value="EHI60900.1"/>
    <property type="molecule type" value="Genomic_DNA"/>
</dbReference>
<dbReference type="RefSeq" id="WP_006778951.1">
    <property type="nucleotide sequence ID" value="NZ_CP040506.1"/>
</dbReference>
<comment type="caution">
    <text evidence="4">The sequence shown here is derived from an EMBL/GenBank/DDBJ whole genome shotgun (WGS) entry which is preliminary data.</text>
</comment>
<dbReference type="HOGENOM" id="CLU_067769_0_0_9"/>
<keyword evidence="2" id="KW-0732">Signal</keyword>
<accession>G5IBY2</accession>
<feature type="region of interest" description="Disordered" evidence="1">
    <location>
        <begin position="24"/>
        <end position="71"/>
    </location>
</feature>
<dbReference type="PROSITE" id="PS51257">
    <property type="entry name" value="PROKAR_LIPOPROTEIN"/>
    <property type="match status" value="1"/>
</dbReference>
<dbReference type="Pfam" id="PF00581">
    <property type="entry name" value="Rhodanese"/>
    <property type="match status" value="2"/>
</dbReference>
<feature type="domain" description="Rhodanese" evidence="3">
    <location>
        <begin position="101"/>
        <end position="189"/>
    </location>
</feature>
<evidence type="ECO:0000256" key="1">
    <source>
        <dbReference type="SAM" id="MobiDB-lite"/>
    </source>
</evidence>
<dbReference type="InterPro" id="IPR001763">
    <property type="entry name" value="Rhodanese-like_dom"/>
</dbReference>
<name>G5IBY2_9FIRM</name>
<dbReference type="AlphaFoldDB" id="G5IBY2"/>
<reference evidence="4 5" key="1">
    <citation type="submission" date="2011-08" db="EMBL/GenBank/DDBJ databases">
        <title>The Genome Sequence of Clostridium hathewayi WAL-18680.</title>
        <authorList>
            <consortium name="The Broad Institute Genome Sequencing Platform"/>
            <person name="Earl A."/>
            <person name="Ward D."/>
            <person name="Feldgarden M."/>
            <person name="Gevers D."/>
            <person name="Finegold S.M."/>
            <person name="Summanen P.H."/>
            <person name="Molitoris D.R."/>
            <person name="Song M."/>
            <person name="Daigneault M."/>
            <person name="Allen-Vercoe E."/>
            <person name="Young S.K."/>
            <person name="Zeng Q."/>
            <person name="Gargeya S."/>
            <person name="Fitzgerald M."/>
            <person name="Haas B."/>
            <person name="Abouelleil A."/>
            <person name="Alvarado L."/>
            <person name="Arachchi H.M."/>
            <person name="Berlin A."/>
            <person name="Brown A."/>
            <person name="Chapman S.B."/>
            <person name="Chen Z."/>
            <person name="Dunbar C."/>
            <person name="Freedman E."/>
            <person name="Gearin G."/>
            <person name="Gellesch M."/>
            <person name="Goldberg J."/>
            <person name="Griggs A."/>
            <person name="Gujja S."/>
            <person name="Heiman D."/>
            <person name="Howarth C."/>
            <person name="Larson L."/>
            <person name="Lui A."/>
            <person name="MacDonald P.J.P."/>
            <person name="Montmayeur A."/>
            <person name="Murphy C."/>
            <person name="Neiman D."/>
            <person name="Pearson M."/>
            <person name="Priest M."/>
            <person name="Roberts A."/>
            <person name="Saif S."/>
            <person name="Shea T."/>
            <person name="Shenoy N."/>
            <person name="Sisk P."/>
            <person name="Stolte C."/>
            <person name="Sykes S."/>
            <person name="Wortman J."/>
            <person name="Nusbaum C."/>
            <person name="Birren B."/>
        </authorList>
    </citation>
    <scope>NUCLEOTIDE SEQUENCE [LARGE SCALE GENOMIC DNA]</scope>
    <source>
        <strain evidence="4 5">WAL-18680</strain>
    </source>
</reference>